<feature type="compositionally biased region" description="Basic and acidic residues" evidence="3">
    <location>
        <begin position="93"/>
        <end position="114"/>
    </location>
</feature>
<feature type="compositionally biased region" description="Basic residues" evidence="3">
    <location>
        <begin position="176"/>
        <end position="187"/>
    </location>
</feature>
<name>A0AAN7EWX0_QUERU</name>
<dbReference type="PANTHER" id="PTHR34122">
    <property type="entry name" value="EXPRESSED PROTEIN-RELATED"/>
    <property type="match status" value="1"/>
</dbReference>
<feature type="compositionally biased region" description="Polar residues" evidence="3">
    <location>
        <begin position="275"/>
        <end position="308"/>
    </location>
</feature>
<feature type="compositionally biased region" description="Basic and acidic residues" evidence="3">
    <location>
        <begin position="157"/>
        <end position="175"/>
    </location>
</feature>
<dbReference type="InterPro" id="IPR014977">
    <property type="entry name" value="WRC_dom"/>
</dbReference>
<comment type="caution">
    <text evidence="5">The sequence shown here is derived from an EMBL/GenBank/DDBJ whole genome shotgun (WGS) entry which is preliminary data.</text>
</comment>
<dbReference type="AlphaFoldDB" id="A0AAN7EWX0"/>
<feature type="compositionally biased region" description="Polar residues" evidence="3">
    <location>
        <begin position="128"/>
        <end position="139"/>
    </location>
</feature>
<evidence type="ECO:0000313" key="6">
    <source>
        <dbReference type="Proteomes" id="UP001324115"/>
    </source>
</evidence>
<dbReference type="PANTHER" id="PTHR34122:SF1">
    <property type="entry name" value="EXPRESSED PROTEIN"/>
    <property type="match status" value="1"/>
</dbReference>
<keyword evidence="1" id="KW-0539">Nucleus</keyword>
<feature type="compositionally biased region" description="Acidic residues" evidence="3">
    <location>
        <begin position="198"/>
        <end position="209"/>
    </location>
</feature>
<evidence type="ECO:0000259" key="4">
    <source>
        <dbReference type="PROSITE" id="PS51667"/>
    </source>
</evidence>
<evidence type="ECO:0000256" key="3">
    <source>
        <dbReference type="SAM" id="MobiDB-lite"/>
    </source>
</evidence>
<feature type="region of interest" description="Disordered" evidence="3">
    <location>
        <begin position="1"/>
        <end position="240"/>
    </location>
</feature>
<dbReference type="Proteomes" id="UP001324115">
    <property type="component" value="Unassembled WGS sequence"/>
</dbReference>
<feature type="domain" description="WRC" evidence="4">
    <location>
        <begin position="236"/>
        <end position="280"/>
    </location>
</feature>
<comment type="caution">
    <text evidence="2">Lacks conserved residue(s) required for the propagation of feature annotation.</text>
</comment>
<dbReference type="PROSITE" id="PS51667">
    <property type="entry name" value="WRC"/>
    <property type="match status" value="1"/>
</dbReference>
<accession>A0AAN7EWX0</accession>
<feature type="compositionally biased region" description="Polar residues" evidence="3">
    <location>
        <begin position="29"/>
        <end position="42"/>
    </location>
</feature>
<feature type="compositionally biased region" description="Low complexity" evidence="3">
    <location>
        <begin position="11"/>
        <end position="25"/>
    </location>
</feature>
<dbReference type="EMBL" id="JAXUIC010000007">
    <property type="protein sequence ID" value="KAK4581752.1"/>
    <property type="molecule type" value="Genomic_DNA"/>
</dbReference>
<organism evidence="5 6">
    <name type="scientific">Quercus rubra</name>
    <name type="common">Northern red oak</name>
    <name type="synonym">Quercus borealis</name>
    <dbReference type="NCBI Taxonomy" id="3512"/>
    <lineage>
        <taxon>Eukaryota</taxon>
        <taxon>Viridiplantae</taxon>
        <taxon>Streptophyta</taxon>
        <taxon>Embryophyta</taxon>
        <taxon>Tracheophyta</taxon>
        <taxon>Spermatophyta</taxon>
        <taxon>Magnoliopsida</taxon>
        <taxon>eudicotyledons</taxon>
        <taxon>Gunneridae</taxon>
        <taxon>Pentapetalae</taxon>
        <taxon>rosids</taxon>
        <taxon>fabids</taxon>
        <taxon>Fagales</taxon>
        <taxon>Fagaceae</taxon>
        <taxon>Quercus</taxon>
    </lineage>
</organism>
<feature type="region of interest" description="Disordered" evidence="3">
    <location>
        <begin position="275"/>
        <end position="313"/>
    </location>
</feature>
<evidence type="ECO:0000256" key="2">
    <source>
        <dbReference type="PROSITE-ProRule" id="PRU01002"/>
    </source>
</evidence>
<evidence type="ECO:0000256" key="1">
    <source>
        <dbReference type="ARBA" id="ARBA00023242"/>
    </source>
</evidence>
<reference evidence="5 6" key="1">
    <citation type="journal article" date="2023" name="G3 (Bethesda)">
        <title>A haplotype-resolved chromosome-scale genome for Quercus rubra L. provides insights into the genetics of adaptive traits for red oak species.</title>
        <authorList>
            <person name="Kapoor B."/>
            <person name="Jenkins J."/>
            <person name="Schmutz J."/>
            <person name="Zhebentyayeva T."/>
            <person name="Kuelheim C."/>
            <person name="Coggeshall M."/>
            <person name="Heim C."/>
            <person name="Lasky J.R."/>
            <person name="Leites L."/>
            <person name="Islam-Faridi N."/>
            <person name="Romero-Severson J."/>
            <person name="DeLeo V.L."/>
            <person name="Lucas S.M."/>
            <person name="Lazic D."/>
            <person name="Gailing O."/>
            <person name="Carlson J."/>
            <person name="Staton M."/>
        </authorList>
    </citation>
    <scope>NUCLEOTIDE SEQUENCE [LARGE SCALE GENOMIC DNA]</scope>
    <source>
        <strain evidence="5">Pseudo-F2</strain>
    </source>
</reference>
<protein>
    <recommendedName>
        <fullName evidence="4">WRC domain-containing protein</fullName>
    </recommendedName>
</protein>
<gene>
    <name evidence="5" type="ORF">RGQ29_025066</name>
</gene>
<proteinExistence type="predicted"/>
<keyword evidence="6" id="KW-1185">Reference proteome</keyword>
<sequence length="369" mass="40396">MRIRKRPVPFPLSSLSPVPISDPILNRSPVVQLQLHNTTQPKASHPLGNLSPQSDRYAHFGPQPSDQPNQRLPPIRGGSNGLDFSDDVASGPHNEELFLQGKDERGGVEEKGNDTRMGGILGAETVTGVLSESSASRQASGRWCEGEKAFPPKKRRGTFERRAGNDEDAIMEKDKKMKTKMKTKMNKKCAGQQNDNNKEEEEEEEEGEEKETKDGVENVSNGSSNIAKKRARGGALMEGSRCSRVNGRGWRCCQQTLVGYSLCEHHLGKGRLRSMTSVRSRSLASTTAPKLDNSSSNSDPPATLSTSFEDNKQKDIMLDNDIAGAEDEKKPPVSVTKKRMKLGMVKARSISSLLGQTNNGNNVVLDNNN</sequence>
<evidence type="ECO:0000313" key="5">
    <source>
        <dbReference type="EMBL" id="KAK4581752.1"/>
    </source>
</evidence>
<dbReference type="Pfam" id="PF08879">
    <property type="entry name" value="WRC"/>
    <property type="match status" value="1"/>
</dbReference>